<sequence>MQFLSTDQVCCSQWPAYHANATRACRRVHRGEMVVGMKASGRQEGCIQSVLAWTTWLYLEEIQYWNISETESYSVTVCPLLFVPTRSLSISGQARNTPGVVLSSQVLSGASERGMIRSTICLTEFLSRRDDRRLARK</sequence>
<evidence type="ECO:0000313" key="1">
    <source>
        <dbReference type="EMBL" id="EKG13658.1"/>
    </source>
</evidence>
<dbReference type="HOGENOM" id="CLU_1865487_0_0_1"/>
<evidence type="ECO:0000313" key="2">
    <source>
        <dbReference type="Proteomes" id="UP000007129"/>
    </source>
</evidence>
<protein>
    <submittedName>
        <fullName evidence="1">Uncharacterized protein</fullName>
    </submittedName>
</protein>
<proteinExistence type="predicted"/>
<organism evidence="1 2">
    <name type="scientific">Macrophomina phaseolina (strain MS6)</name>
    <name type="common">Charcoal rot fungus</name>
    <dbReference type="NCBI Taxonomy" id="1126212"/>
    <lineage>
        <taxon>Eukaryota</taxon>
        <taxon>Fungi</taxon>
        <taxon>Dikarya</taxon>
        <taxon>Ascomycota</taxon>
        <taxon>Pezizomycotina</taxon>
        <taxon>Dothideomycetes</taxon>
        <taxon>Dothideomycetes incertae sedis</taxon>
        <taxon>Botryosphaeriales</taxon>
        <taxon>Botryosphaeriaceae</taxon>
        <taxon>Macrophomina</taxon>
    </lineage>
</organism>
<gene>
    <name evidence="1" type="ORF">MPH_09123</name>
</gene>
<accession>K2RGC5</accession>
<name>K2RGC5_MACPH</name>
<dbReference type="InParanoid" id="K2RGC5"/>
<comment type="caution">
    <text evidence="1">The sequence shown here is derived from an EMBL/GenBank/DDBJ whole genome shotgun (WGS) entry which is preliminary data.</text>
</comment>
<dbReference type="AlphaFoldDB" id="K2RGC5"/>
<dbReference type="EMBL" id="AHHD01000387">
    <property type="protein sequence ID" value="EKG13658.1"/>
    <property type="molecule type" value="Genomic_DNA"/>
</dbReference>
<reference evidence="1 2" key="1">
    <citation type="journal article" date="2012" name="BMC Genomics">
        <title>Tools to kill: Genome of one of the most destructive plant pathogenic fungi Macrophomina phaseolina.</title>
        <authorList>
            <person name="Islam M.S."/>
            <person name="Haque M.S."/>
            <person name="Islam M.M."/>
            <person name="Emdad E.M."/>
            <person name="Halim A."/>
            <person name="Hossen Q.M.M."/>
            <person name="Hossain M.Z."/>
            <person name="Ahmed B."/>
            <person name="Rahim S."/>
            <person name="Rahman M.S."/>
            <person name="Alam M.M."/>
            <person name="Hou S."/>
            <person name="Wan X."/>
            <person name="Saito J.A."/>
            <person name="Alam M."/>
        </authorList>
    </citation>
    <scope>NUCLEOTIDE SEQUENCE [LARGE SCALE GENOMIC DNA]</scope>
    <source>
        <strain evidence="1 2">MS6</strain>
    </source>
</reference>
<dbReference type="Proteomes" id="UP000007129">
    <property type="component" value="Unassembled WGS sequence"/>
</dbReference>
<dbReference type="VEuPathDB" id="FungiDB:MPH_09123"/>